<dbReference type="PANTHER" id="PTHR35317:SF38">
    <property type="entry name" value="RNA-DIRECTED DNA POLYMERASE"/>
    <property type="match status" value="1"/>
</dbReference>
<protein>
    <recommendedName>
        <fullName evidence="1">DUF4219 domain-containing protein</fullName>
    </recommendedName>
</protein>
<proteinExistence type="predicted"/>
<keyword evidence="3" id="KW-1185">Reference proteome</keyword>
<organism evidence="2 3">
    <name type="scientific">Striga hermonthica</name>
    <name type="common">Purple witchweed</name>
    <name type="synonym">Buchnera hermonthica</name>
    <dbReference type="NCBI Taxonomy" id="68872"/>
    <lineage>
        <taxon>Eukaryota</taxon>
        <taxon>Viridiplantae</taxon>
        <taxon>Streptophyta</taxon>
        <taxon>Embryophyta</taxon>
        <taxon>Tracheophyta</taxon>
        <taxon>Spermatophyta</taxon>
        <taxon>Magnoliopsida</taxon>
        <taxon>eudicotyledons</taxon>
        <taxon>Gunneridae</taxon>
        <taxon>Pentapetalae</taxon>
        <taxon>asterids</taxon>
        <taxon>lamiids</taxon>
        <taxon>Lamiales</taxon>
        <taxon>Orobanchaceae</taxon>
        <taxon>Buchnereae</taxon>
        <taxon>Striga</taxon>
    </lineage>
</organism>
<dbReference type="InterPro" id="IPR025314">
    <property type="entry name" value="DUF4219"/>
</dbReference>
<name>A0A9N7NC72_STRHE</name>
<dbReference type="OrthoDB" id="5378265at2759"/>
<accession>A0A9N7NC72</accession>
<sequence length="163" mass="18025">MVQGSGADASSRQVVIIHRNVRDIGGANWPVLTRRNYGEWAVQMKVKLRAHKLWRAIEEGTEDEEEDCAAMEAILSALPHEYVESLGVKDSAKAAWDALKDMRIGSDRAKKAKAQPLVSQLAAHGVTITDEDAVVKCLRVVRRKYALIALSIETLIDMSSLMI</sequence>
<dbReference type="Pfam" id="PF13961">
    <property type="entry name" value="DUF4219"/>
    <property type="match status" value="1"/>
</dbReference>
<evidence type="ECO:0000313" key="3">
    <source>
        <dbReference type="Proteomes" id="UP001153555"/>
    </source>
</evidence>
<dbReference type="EMBL" id="CACSLK010026087">
    <property type="protein sequence ID" value="CAA0825707.1"/>
    <property type="molecule type" value="Genomic_DNA"/>
</dbReference>
<gene>
    <name evidence="2" type="ORF">SHERM_22448</name>
</gene>
<dbReference type="Proteomes" id="UP001153555">
    <property type="component" value="Unassembled WGS sequence"/>
</dbReference>
<comment type="caution">
    <text evidence="2">The sequence shown here is derived from an EMBL/GenBank/DDBJ whole genome shotgun (WGS) entry which is preliminary data.</text>
</comment>
<dbReference type="PANTHER" id="PTHR35317">
    <property type="entry name" value="OS04G0629600 PROTEIN"/>
    <property type="match status" value="1"/>
</dbReference>
<reference evidence="2" key="1">
    <citation type="submission" date="2019-12" db="EMBL/GenBank/DDBJ databases">
        <authorList>
            <person name="Scholes J."/>
        </authorList>
    </citation>
    <scope>NUCLEOTIDE SEQUENCE</scope>
</reference>
<evidence type="ECO:0000259" key="1">
    <source>
        <dbReference type="Pfam" id="PF13961"/>
    </source>
</evidence>
<dbReference type="AlphaFoldDB" id="A0A9N7NC72"/>
<feature type="domain" description="DUF4219" evidence="1">
    <location>
        <begin position="32"/>
        <end position="58"/>
    </location>
</feature>
<evidence type="ECO:0000313" key="2">
    <source>
        <dbReference type="EMBL" id="CAA0825707.1"/>
    </source>
</evidence>